<protein>
    <submittedName>
        <fullName evidence="2">Uncharacterized protein</fullName>
    </submittedName>
</protein>
<feature type="transmembrane region" description="Helical" evidence="1">
    <location>
        <begin position="43"/>
        <end position="63"/>
    </location>
</feature>
<reference evidence="3" key="1">
    <citation type="journal article" date="2019" name="Int. J. Syst. Evol. Microbiol.">
        <title>The Global Catalogue of Microorganisms (GCM) 10K type strain sequencing project: providing services to taxonomists for standard genome sequencing and annotation.</title>
        <authorList>
            <consortium name="The Broad Institute Genomics Platform"/>
            <consortium name="The Broad Institute Genome Sequencing Center for Infectious Disease"/>
            <person name="Wu L."/>
            <person name="Ma J."/>
        </authorList>
    </citation>
    <scope>NUCLEOTIDE SEQUENCE [LARGE SCALE GENOMIC DNA]</scope>
    <source>
        <strain evidence="3">CCUG 58938</strain>
    </source>
</reference>
<keyword evidence="1" id="KW-0812">Transmembrane</keyword>
<comment type="caution">
    <text evidence="2">The sequence shown here is derived from an EMBL/GenBank/DDBJ whole genome shotgun (WGS) entry which is preliminary data.</text>
</comment>
<evidence type="ECO:0000313" key="3">
    <source>
        <dbReference type="Proteomes" id="UP001597112"/>
    </source>
</evidence>
<sequence length="116" mass="12913">MKFILQVIAIFILAYIAELFLPWYSLAIAAFIMGYLLKSKANFLAGFLAIGLLWFTKAWVIDVNASADLAQKVALIFPVKEKIWLMLATAFIGALVGGFATLTGSLLKTEKKRVYY</sequence>
<dbReference type="RefSeq" id="WP_377580953.1">
    <property type="nucleotide sequence ID" value="NZ_JBHTKA010000007.1"/>
</dbReference>
<name>A0ABW3K7R8_9BACT</name>
<evidence type="ECO:0000256" key="1">
    <source>
        <dbReference type="SAM" id="Phobius"/>
    </source>
</evidence>
<keyword evidence="1" id="KW-0472">Membrane</keyword>
<proteinExistence type="predicted"/>
<keyword evidence="3" id="KW-1185">Reference proteome</keyword>
<dbReference type="EMBL" id="JBHTKA010000007">
    <property type="protein sequence ID" value="MFD1001338.1"/>
    <property type="molecule type" value="Genomic_DNA"/>
</dbReference>
<gene>
    <name evidence="2" type="ORF">ACFQ21_18570</name>
</gene>
<feature type="transmembrane region" description="Helical" evidence="1">
    <location>
        <begin position="83"/>
        <end position="107"/>
    </location>
</feature>
<dbReference type="Proteomes" id="UP001597112">
    <property type="component" value="Unassembled WGS sequence"/>
</dbReference>
<keyword evidence="1" id="KW-1133">Transmembrane helix</keyword>
<accession>A0ABW3K7R8</accession>
<evidence type="ECO:0000313" key="2">
    <source>
        <dbReference type="EMBL" id="MFD1001338.1"/>
    </source>
</evidence>
<organism evidence="2 3">
    <name type="scientific">Ohtaekwangia kribbensis</name>
    <dbReference type="NCBI Taxonomy" id="688913"/>
    <lineage>
        <taxon>Bacteria</taxon>
        <taxon>Pseudomonadati</taxon>
        <taxon>Bacteroidota</taxon>
        <taxon>Cytophagia</taxon>
        <taxon>Cytophagales</taxon>
        <taxon>Fulvivirgaceae</taxon>
        <taxon>Ohtaekwangia</taxon>
    </lineage>
</organism>
<feature type="transmembrane region" description="Helical" evidence="1">
    <location>
        <begin position="6"/>
        <end position="36"/>
    </location>
</feature>